<dbReference type="GO" id="GO:0046423">
    <property type="term" value="F:allene-oxide cyclase activity"/>
    <property type="evidence" value="ECO:0007669"/>
    <property type="project" value="InterPro"/>
</dbReference>
<name>A0A7H8N6A0_9ACTN</name>
<dbReference type="AlphaFoldDB" id="A0A7H8N6A0"/>
<dbReference type="Proteomes" id="UP000509303">
    <property type="component" value="Chromosome"/>
</dbReference>
<proteinExistence type="predicted"/>
<feature type="domain" description="Allene oxide cyclase barrel-like" evidence="2">
    <location>
        <begin position="91"/>
        <end position="200"/>
    </location>
</feature>
<feature type="compositionally biased region" description="Low complexity" evidence="1">
    <location>
        <begin position="53"/>
        <end position="74"/>
    </location>
</feature>
<dbReference type="InterPro" id="IPR034871">
    <property type="entry name" value="Allene_oxi_cyc_sf"/>
</dbReference>
<evidence type="ECO:0000256" key="1">
    <source>
        <dbReference type="SAM" id="MobiDB-lite"/>
    </source>
</evidence>
<dbReference type="EMBL" id="CP054929">
    <property type="protein sequence ID" value="QKW49942.1"/>
    <property type="molecule type" value="Genomic_DNA"/>
</dbReference>
<evidence type="ECO:0000259" key="2">
    <source>
        <dbReference type="Pfam" id="PF18678"/>
    </source>
</evidence>
<dbReference type="InterPro" id="IPR044859">
    <property type="entry name" value="Allene_oxi_cyc_Dirigent"/>
</dbReference>
<feature type="region of interest" description="Disordered" evidence="1">
    <location>
        <begin position="1"/>
        <end position="25"/>
    </location>
</feature>
<reference evidence="3 4" key="1">
    <citation type="submission" date="2020-06" db="EMBL/GenBank/DDBJ databases">
        <title>Genome mining for natural products.</title>
        <authorList>
            <person name="Zhang B."/>
            <person name="Shi J."/>
            <person name="Ge H."/>
        </authorList>
    </citation>
    <scope>NUCLEOTIDE SEQUENCE [LARGE SCALE GENOMIC DNA]</scope>
    <source>
        <strain evidence="3 4">NA00687</strain>
    </source>
</reference>
<sequence length="205" mass="21331">MGIENAEKAVAYGRERESRRGNRTKRATVKRLLAASLAAAAVGVCVASSADANPNTASGNTATAHATSSSTTHAKGAEKGRPVEVIDIRLDNDQHAETDLGPAGPSLGDFNSFSGWAVKDGRRIGLGAGSCKTVHIEGKKSTTQCLITVELDRGSVTMQSLATKGATELDMAVTGGTGAYNGARGIARYWAIGTPDECMQLRLLR</sequence>
<evidence type="ECO:0000313" key="3">
    <source>
        <dbReference type="EMBL" id="QKW49942.1"/>
    </source>
</evidence>
<organism evidence="3 4">
    <name type="scientific">Streptomyces buecherae</name>
    <dbReference type="NCBI Taxonomy" id="2763006"/>
    <lineage>
        <taxon>Bacteria</taxon>
        <taxon>Bacillati</taxon>
        <taxon>Actinomycetota</taxon>
        <taxon>Actinomycetes</taxon>
        <taxon>Kitasatosporales</taxon>
        <taxon>Streptomycetaceae</taxon>
        <taxon>Streptomyces</taxon>
    </lineage>
</organism>
<feature type="region of interest" description="Disordered" evidence="1">
    <location>
        <begin position="53"/>
        <end position="82"/>
    </location>
</feature>
<dbReference type="RefSeq" id="WP_176161677.1">
    <property type="nucleotide sequence ID" value="NZ_CP054929.1"/>
</dbReference>
<dbReference type="InterPro" id="IPR041013">
    <property type="entry name" value="AOC-like"/>
</dbReference>
<accession>A0A7H8N6A0</accession>
<evidence type="ECO:0000313" key="4">
    <source>
        <dbReference type="Proteomes" id="UP000509303"/>
    </source>
</evidence>
<dbReference type="GO" id="GO:0017000">
    <property type="term" value="P:antibiotic biosynthetic process"/>
    <property type="evidence" value="ECO:0007669"/>
    <property type="project" value="InterPro"/>
</dbReference>
<dbReference type="Gene3D" id="2.40.480.10">
    <property type="entry name" value="Allene oxide cyclase-like"/>
    <property type="match status" value="1"/>
</dbReference>
<keyword evidence="4" id="KW-1185">Reference proteome</keyword>
<gene>
    <name evidence="3" type="ORF">HUT08_10740</name>
</gene>
<dbReference type="Pfam" id="PF18678">
    <property type="entry name" value="AOC_like"/>
    <property type="match status" value="1"/>
</dbReference>
<dbReference type="GO" id="GO:0009695">
    <property type="term" value="P:jasmonic acid biosynthetic process"/>
    <property type="evidence" value="ECO:0007669"/>
    <property type="project" value="InterPro"/>
</dbReference>
<protein>
    <recommendedName>
        <fullName evidence="2">Allene oxide cyclase barrel-like domain-containing protein</fullName>
    </recommendedName>
</protein>
<dbReference type="SUPFAM" id="SSF141493">
    <property type="entry name" value="Allene oxide cyclase-like"/>
    <property type="match status" value="1"/>
</dbReference>